<keyword evidence="1" id="KW-0732">Signal</keyword>
<dbReference type="CDD" id="cd00102">
    <property type="entry name" value="IPT"/>
    <property type="match status" value="2"/>
</dbReference>
<feature type="signal peptide" evidence="1">
    <location>
        <begin position="1"/>
        <end position="19"/>
    </location>
</feature>
<keyword evidence="4" id="KW-1185">Reference proteome</keyword>
<dbReference type="InterPro" id="IPR031148">
    <property type="entry name" value="Plexin"/>
</dbReference>
<organism evidence="3 4">
    <name type="scientific">Chrysochromulina tobinii</name>
    <dbReference type="NCBI Taxonomy" id="1460289"/>
    <lineage>
        <taxon>Eukaryota</taxon>
        <taxon>Haptista</taxon>
        <taxon>Haptophyta</taxon>
        <taxon>Prymnesiophyceae</taxon>
        <taxon>Prymnesiales</taxon>
        <taxon>Chrysochromulinaceae</taxon>
        <taxon>Chrysochromulina</taxon>
    </lineage>
</organism>
<feature type="chain" id="PRO_5005601578" description="IPT/TIG domain-containing protein" evidence="1">
    <location>
        <begin position="20"/>
        <end position="726"/>
    </location>
</feature>
<proteinExistence type="predicted"/>
<evidence type="ECO:0000313" key="4">
    <source>
        <dbReference type="Proteomes" id="UP000037460"/>
    </source>
</evidence>
<dbReference type="Gene3D" id="2.60.40.10">
    <property type="entry name" value="Immunoglobulins"/>
    <property type="match status" value="6"/>
</dbReference>
<evidence type="ECO:0000259" key="2">
    <source>
        <dbReference type="SMART" id="SM00429"/>
    </source>
</evidence>
<feature type="domain" description="IPT/TIG" evidence="2">
    <location>
        <begin position="15"/>
        <end position="110"/>
    </location>
</feature>
<dbReference type="Proteomes" id="UP000037460">
    <property type="component" value="Unassembled WGS sequence"/>
</dbReference>
<dbReference type="CDD" id="cd00603">
    <property type="entry name" value="IPT_PCSR"/>
    <property type="match status" value="1"/>
</dbReference>
<dbReference type="InterPro" id="IPR002909">
    <property type="entry name" value="IPT_dom"/>
</dbReference>
<dbReference type="InterPro" id="IPR013783">
    <property type="entry name" value="Ig-like_fold"/>
</dbReference>
<dbReference type="EMBL" id="JWZX01003344">
    <property type="protein sequence ID" value="KOO21657.1"/>
    <property type="molecule type" value="Genomic_DNA"/>
</dbReference>
<evidence type="ECO:0000313" key="3">
    <source>
        <dbReference type="EMBL" id="KOO21657.1"/>
    </source>
</evidence>
<feature type="domain" description="IPT/TIG" evidence="2">
    <location>
        <begin position="374"/>
        <end position="461"/>
    </location>
</feature>
<reference evidence="4" key="1">
    <citation type="journal article" date="2015" name="PLoS Genet.">
        <title>Genome Sequence and Transcriptome Analyses of Chrysochromulina tobin: Metabolic Tools for Enhanced Algal Fitness in the Prominent Order Prymnesiales (Haptophyceae).</title>
        <authorList>
            <person name="Hovde B.T."/>
            <person name="Deodato C.R."/>
            <person name="Hunsperger H.M."/>
            <person name="Ryken S.A."/>
            <person name="Yost W."/>
            <person name="Jha R.K."/>
            <person name="Patterson J."/>
            <person name="Monnat R.J. Jr."/>
            <person name="Barlow S.B."/>
            <person name="Starkenburg S.R."/>
            <person name="Cattolico R.A."/>
        </authorList>
    </citation>
    <scope>NUCLEOTIDE SEQUENCE</scope>
    <source>
        <strain evidence="4">CCMP291</strain>
    </source>
</reference>
<sequence length="726" mass="76940">MAAWRQELLSSVALALVVASLFPLGGPFTGGTAVTVTGIAFQDLGDVKCRFGEDEVQALLANETTIECASPGCTSPTCVRGQEETHVTVPLEVSMNGVTFTGSGLQFTYYDMRYVAVSHITPAGGPAAGATPLLVRGHALRDLSSGTAMGVRLQGLKCKFGENDMVHAYLWAMGDSRDKAGARCIAPTDLTWPGGVGANASVLHPMPLELTFNGYDTVGTLTSSGVPYTYYAPPAFNTSRLHPLGGPIHGGTVLTVYLTDARLLVDLGGDAHGVLCRFTHTRTVGVLGFERQHVVHEVVNASLTDCRGQRTCGAGWGAVSCRVPPLPPPLDTQLSPQYESSFDGRDVNVEVTVNGFDFTDGGLPFRYYDDTVWKLHRIEPSGGPLTGNTSLVARGLRFSSLGDVRCRFGPLNEEVNATIDEEQSIRCVSPAHWLHADNVVPLSSQRVEVELTLNGQDYLPTRQFGGGYTYYKLDDTQIGLSVARLEPPGGPEQGGTLVRVRGTGFDDVGGLFCKFGGESPVPASLVDREHVRCYSPQRTPNASSYVDDAFGGTYDERTVEVTINGQMHALTSSGVRFAYHTDAGVAVSRIYPRGGPRQGGTPVTVWGVGFRDLGHGRHTDVPTAAGLHCRFGGLELVPATLATEGGGGPQRLVCASPGLPAPVSSTSLVVRVTNNADNPPGGPALTDDDVAFTYYDSFNGNDDGRSTPYGATLLTHGSDWTGGDVL</sequence>
<accession>A0A0M0J5Q0</accession>
<dbReference type="InterPro" id="IPR014756">
    <property type="entry name" value="Ig_E-set"/>
</dbReference>
<gene>
    <name evidence="3" type="ORF">Ctob_000939</name>
</gene>
<dbReference type="Pfam" id="PF01833">
    <property type="entry name" value="TIG"/>
    <property type="match status" value="3"/>
</dbReference>
<feature type="domain" description="IPT/TIG" evidence="2">
    <location>
        <begin position="479"/>
        <end position="580"/>
    </location>
</feature>
<dbReference type="GO" id="GO:0017154">
    <property type="term" value="F:semaphorin receptor activity"/>
    <property type="evidence" value="ECO:0007669"/>
    <property type="project" value="InterPro"/>
</dbReference>
<comment type="caution">
    <text evidence="3">The sequence shown here is derived from an EMBL/GenBank/DDBJ whole genome shotgun (WGS) entry which is preliminary data.</text>
</comment>
<dbReference type="AlphaFoldDB" id="A0A0M0J5Q0"/>
<feature type="domain" description="IPT/TIG" evidence="2">
    <location>
        <begin position="587"/>
        <end position="695"/>
    </location>
</feature>
<dbReference type="SUPFAM" id="SSF81296">
    <property type="entry name" value="E set domains"/>
    <property type="match status" value="3"/>
</dbReference>
<dbReference type="SMART" id="SM00429">
    <property type="entry name" value="IPT"/>
    <property type="match status" value="4"/>
</dbReference>
<dbReference type="OrthoDB" id="124527at2759"/>
<evidence type="ECO:0000256" key="1">
    <source>
        <dbReference type="SAM" id="SignalP"/>
    </source>
</evidence>
<protein>
    <recommendedName>
        <fullName evidence="2">IPT/TIG domain-containing protein</fullName>
    </recommendedName>
</protein>
<dbReference type="PANTHER" id="PTHR22625:SF70">
    <property type="entry name" value="PLEXIN A, ISOFORM A"/>
    <property type="match status" value="1"/>
</dbReference>
<name>A0A0M0J5Q0_9EUKA</name>
<dbReference type="PANTHER" id="PTHR22625">
    <property type="entry name" value="PLEXIN"/>
    <property type="match status" value="1"/>
</dbReference>